<sequence>MLEVRKEGVSAAQVLTTPETWRDRDASLNSENQTEEGEEASLAKEMAASPTTAASATTSSSDGSATFGYSDAEEEDDDSVELDQMPVAMPFLPALDASTQITIHDGYSEAIMDAQHALDSRLLAYSQYQLMARPKQVLLKPRRPKTERFVMTARPAVVDRPVTVCMGWQRVSNIDSSSRDLLRVLEEDGVSYEPHDTAYSVKYLAPVLPFGDCLFLSMEQLLLYTEECEPLSPEGIRKVATKFFLAHYNSSTPEEKQKIDKAIQNLYYPTLKGGWGVSPVQTRRFVARRSDKKMLLDKCAELQKRGYSWGKAAEAVYTEYAQPIVDAHSYCDYMTVGRGENMHFLIGLNYSSRGLISVDNDPDNSRVAWGDDFVLEALATAYQRDVFVVLVGCGKMFFLPHRPRGEVGLDQSTICHSKGHAPCGCVGTDRRSLAQLETDRDTVAILSFAVAVRRSSNGSRCIISPNEGADKGEAGCRSGTAGMN</sequence>
<name>A0A8T1CA41_9STRA</name>
<gene>
    <name evidence="2" type="ORF">PC115_g11340</name>
    <name evidence="3" type="ORF">PC117_g10508</name>
</gene>
<evidence type="ECO:0000313" key="2">
    <source>
        <dbReference type="EMBL" id="KAG2915598.1"/>
    </source>
</evidence>
<dbReference type="PANTHER" id="PTHR36068:SF1">
    <property type="entry name" value="OS01G0102500 PROTEIN"/>
    <property type="match status" value="1"/>
</dbReference>
<dbReference type="VEuPathDB" id="FungiDB:PC110_g14117"/>
<dbReference type="PANTHER" id="PTHR36068">
    <property type="entry name" value="OS01G0102500 PROTEIN"/>
    <property type="match status" value="1"/>
</dbReference>
<feature type="compositionally biased region" description="Low complexity" evidence="1">
    <location>
        <begin position="47"/>
        <end position="66"/>
    </location>
</feature>
<evidence type="ECO:0000256" key="1">
    <source>
        <dbReference type="SAM" id="MobiDB-lite"/>
    </source>
</evidence>
<dbReference type="EMBL" id="RCMK01000256">
    <property type="protein sequence ID" value="KAG2940579.1"/>
    <property type="molecule type" value="Genomic_DNA"/>
</dbReference>
<dbReference type="Proteomes" id="UP000736787">
    <property type="component" value="Unassembled WGS sequence"/>
</dbReference>
<evidence type="ECO:0000313" key="3">
    <source>
        <dbReference type="EMBL" id="KAG2940579.1"/>
    </source>
</evidence>
<reference evidence="2" key="1">
    <citation type="submission" date="2018-10" db="EMBL/GenBank/DDBJ databases">
        <title>Effector identification in a new, highly contiguous assembly of the strawberry crown rot pathogen Phytophthora cactorum.</title>
        <authorList>
            <person name="Armitage A.D."/>
            <person name="Nellist C.F."/>
            <person name="Bates H."/>
            <person name="Vickerstaff R.J."/>
            <person name="Harrison R.J."/>
        </authorList>
    </citation>
    <scope>NUCLEOTIDE SEQUENCE</scope>
    <source>
        <strain evidence="2">4032</strain>
        <strain evidence="3">4040</strain>
    </source>
</reference>
<comment type="caution">
    <text evidence="2">The sequence shown here is derived from an EMBL/GenBank/DDBJ whole genome shotgun (WGS) entry which is preliminary data.</text>
</comment>
<dbReference type="EMBL" id="RCMI01000353">
    <property type="protein sequence ID" value="KAG2915598.1"/>
    <property type="molecule type" value="Genomic_DNA"/>
</dbReference>
<dbReference type="Proteomes" id="UP000774804">
    <property type="component" value="Unassembled WGS sequence"/>
</dbReference>
<dbReference type="AlphaFoldDB" id="A0A8T1CA41"/>
<accession>A0A8T1CA41</accession>
<proteinExistence type="predicted"/>
<protein>
    <submittedName>
        <fullName evidence="2">Uncharacterized protein</fullName>
    </submittedName>
</protein>
<organism evidence="2 4">
    <name type="scientific">Phytophthora cactorum</name>
    <dbReference type="NCBI Taxonomy" id="29920"/>
    <lineage>
        <taxon>Eukaryota</taxon>
        <taxon>Sar</taxon>
        <taxon>Stramenopiles</taxon>
        <taxon>Oomycota</taxon>
        <taxon>Peronosporomycetes</taxon>
        <taxon>Peronosporales</taxon>
        <taxon>Peronosporaceae</taxon>
        <taxon>Phytophthora</taxon>
    </lineage>
</organism>
<feature type="region of interest" description="Disordered" evidence="1">
    <location>
        <begin position="1"/>
        <end position="79"/>
    </location>
</feature>
<evidence type="ECO:0000313" key="4">
    <source>
        <dbReference type="Proteomes" id="UP000774804"/>
    </source>
</evidence>